<evidence type="ECO:0000313" key="3">
    <source>
        <dbReference type="EMBL" id="KAK5545273.1"/>
    </source>
</evidence>
<dbReference type="AlphaFoldDB" id="A0AAV9QKX8"/>
<evidence type="ECO:0000256" key="1">
    <source>
        <dbReference type="SAM" id="MobiDB-lite"/>
    </source>
</evidence>
<dbReference type="PANTHER" id="PTHR35394">
    <property type="entry name" value="DUF3176 DOMAIN-CONTAINING PROTEIN"/>
    <property type="match status" value="1"/>
</dbReference>
<keyword evidence="4" id="KW-1185">Reference proteome</keyword>
<evidence type="ECO:0000313" key="4">
    <source>
        <dbReference type="Proteomes" id="UP001345827"/>
    </source>
</evidence>
<keyword evidence="2" id="KW-1133">Transmembrane helix</keyword>
<sequence>MAHDRAETQTLNRGPSPDPEAPPEPPQATTTIPALARKPASKETLYDRGRLRYSRIHHDVWVPEVLSICFSTVCFVTIFVVLVAYDGKQVPSLPHAITLNTVVAILSTASKSSLILVVGSCISQLKWSWFSRQRRMTDIQTFDDASRGPLGCAALLTTKAFLSLASVGAIVTILSLAYDPFLQQLLSYPIVQVYTNASSAVTRQARAFAIGGMDAKFVSAMNAGVWSGASSFAPTPACPSGNCTWPSFSTVGWCSKCETFDTKNVAVRGCEIPTPANLTSASQCHVELPDGNLVPIPMKAWMASDNRGDWWVQPVNVVASTLYA</sequence>
<dbReference type="EMBL" id="JAXLQG010000001">
    <property type="protein sequence ID" value="KAK5545273.1"/>
    <property type="molecule type" value="Genomic_DNA"/>
</dbReference>
<dbReference type="Proteomes" id="UP001345827">
    <property type="component" value="Unassembled WGS sequence"/>
</dbReference>
<accession>A0AAV9QKX8</accession>
<organism evidence="3 4">
    <name type="scientific">Vermiconidia calcicola</name>
    <dbReference type="NCBI Taxonomy" id="1690605"/>
    <lineage>
        <taxon>Eukaryota</taxon>
        <taxon>Fungi</taxon>
        <taxon>Dikarya</taxon>
        <taxon>Ascomycota</taxon>
        <taxon>Pezizomycotina</taxon>
        <taxon>Dothideomycetes</taxon>
        <taxon>Dothideomycetidae</taxon>
        <taxon>Mycosphaerellales</taxon>
        <taxon>Extremaceae</taxon>
        <taxon>Vermiconidia</taxon>
    </lineage>
</organism>
<feature type="region of interest" description="Disordered" evidence="1">
    <location>
        <begin position="1"/>
        <end position="30"/>
    </location>
</feature>
<protein>
    <submittedName>
        <fullName evidence="3">Uncharacterized protein</fullName>
    </submittedName>
</protein>
<dbReference type="PANTHER" id="PTHR35394:SF5">
    <property type="entry name" value="DUF3176 DOMAIN-CONTAINING PROTEIN"/>
    <property type="match status" value="1"/>
</dbReference>
<keyword evidence="2" id="KW-0812">Transmembrane</keyword>
<keyword evidence="2" id="KW-0472">Membrane</keyword>
<feature type="transmembrane region" description="Helical" evidence="2">
    <location>
        <begin position="60"/>
        <end position="85"/>
    </location>
</feature>
<comment type="caution">
    <text evidence="3">The sequence shown here is derived from an EMBL/GenBank/DDBJ whole genome shotgun (WGS) entry which is preliminary data.</text>
</comment>
<feature type="compositionally biased region" description="Pro residues" evidence="1">
    <location>
        <begin position="16"/>
        <end position="26"/>
    </location>
</feature>
<gene>
    <name evidence="3" type="ORF">LTR25_000280</name>
</gene>
<feature type="transmembrane region" description="Helical" evidence="2">
    <location>
        <begin position="97"/>
        <end position="125"/>
    </location>
</feature>
<feature type="transmembrane region" description="Helical" evidence="2">
    <location>
        <begin position="160"/>
        <end position="178"/>
    </location>
</feature>
<name>A0AAV9QKX8_9PEZI</name>
<reference evidence="3 4" key="1">
    <citation type="submission" date="2023-06" db="EMBL/GenBank/DDBJ databases">
        <title>Black Yeasts Isolated from many extreme environments.</title>
        <authorList>
            <person name="Coleine C."/>
            <person name="Stajich J.E."/>
            <person name="Selbmann L."/>
        </authorList>
    </citation>
    <scope>NUCLEOTIDE SEQUENCE [LARGE SCALE GENOMIC DNA]</scope>
    <source>
        <strain evidence="3 4">CCFEE 5887</strain>
    </source>
</reference>
<proteinExistence type="predicted"/>
<dbReference type="InterPro" id="IPR021514">
    <property type="entry name" value="DUF3176"/>
</dbReference>
<evidence type="ECO:0000256" key="2">
    <source>
        <dbReference type="SAM" id="Phobius"/>
    </source>
</evidence>
<dbReference type="Pfam" id="PF11374">
    <property type="entry name" value="DUF3176"/>
    <property type="match status" value="1"/>
</dbReference>